<evidence type="ECO:0000313" key="2">
    <source>
        <dbReference type="Proteomes" id="UP000181790"/>
    </source>
</evidence>
<evidence type="ECO:0000313" key="1">
    <source>
        <dbReference type="EMBL" id="OIN59792.1"/>
    </source>
</evidence>
<protein>
    <submittedName>
        <fullName evidence="1">Uncharacterized protein</fullName>
    </submittedName>
</protein>
<dbReference type="AlphaFoldDB" id="A0A1S2VM05"/>
<accession>A0A1S2VM05</accession>
<proteinExistence type="predicted"/>
<gene>
    <name evidence="1" type="ORF">BLX24_08010</name>
</gene>
<dbReference type="EMBL" id="MORL01000003">
    <property type="protein sequence ID" value="OIN59792.1"/>
    <property type="molecule type" value="Genomic_DNA"/>
</dbReference>
<comment type="caution">
    <text evidence="1">The sequence shown here is derived from an EMBL/GenBank/DDBJ whole genome shotgun (WGS) entry which is preliminary data.</text>
</comment>
<keyword evidence="2" id="KW-1185">Reference proteome</keyword>
<organism evidence="1 2">
    <name type="scientific">Arsenicibacter rosenii</name>
    <dbReference type="NCBI Taxonomy" id="1750698"/>
    <lineage>
        <taxon>Bacteria</taxon>
        <taxon>Pseudomonadati</taxon>
        <taxon>Bacteroidota</taxon>
        <taxon>Cytophagia</taxon>
        <taxon>Cytophagales</taxon>
        <taxon>Spirosomataceae</taxon>
        <taxon>Arsenicibacter</taxon>
    </lineage>
</organism>
<dbReference type="Proteomes" id="UP000181790">
    <property type="component" value="Unassembled WGS sequence"/>
</dbReference>
<dbReference type="RefSeq" id="WP_071502593.1">
    <property type="nucleotide sequence ID" value="NZ_MORL01000003.1"/>
</dbReference>
<dbReference type="OrthoDB" id="72471at2"/>
<name>A0A1S2VM05_9BACT</name>
<sequence length="256" mass="29367">MKGINFIRQMYERTVAGIKTQTRRTGGLEYINEAADTWLHLGCGPVDESGKLTVTGAQPGEKLLSIVHTTNRNVLRGYVDSNSNELTFHGFKRSDRRKQVAVFRHKERGYTYHFVFPCYQPGETLYLKEPYQTDPETNQLIYRFDRPVREGDNREVKWKNKLFMPASAARAWIRITGVRCEPVRQISEADAKAEGADCGILRLEKGQVAQLIRTDPPEGSYRNGFEFILHSVTGGAQAWQDDKWVFVYEFELAEKP</sequence>
<reference evidence="1 2" key="1">
    <citation type="submission" date="2016-10" db="EMBL/GenBank/DDBJ databases">
        <title>Arsenicibacter rosenii gen. nov., sp. nov., an efficient arsenic-methylating bacterium isolated from an arsenic-contaminated paddy soil.</title>
        <authorList>
            <person name="Huang K."/>
        </authorList>
    </citation>
    <scope>NUCLEOTIDE SEQUENCE [LARGE SCALE GENOMIC DNA]</scope>
    <source>
        <strain evidence="1 2">SM-1</strain>
    </source>
</reference>